<reference evidence="1 2" key="1">
    <citation type="journal article" date="2016" name="Mol. Biol. Evol.">
        <title>Comparative Genomics of Early-Diverging Mushroom-Forming Fungi Provides Insights into the Origins of Lignocellulose Decay Capabilities.</title>
        <authorList>
            <person name="Nagy L.G."/>
            <person name="Riley R."/>
            <person name="Tritt A."/>
            <person name="Adam C."/>
            <person name="Daum C."/>
            <person name="Floudas D."/>
            <person name="Sun H."/>
            <person name="Yadav J.S."/>
            <person name="Pangilinan J."/>
            <person name="Larsson K.H."/>
            <person name="Matsuura K."/>
            <person name="Barry K."/>
            <person name="Labutti K."/>
            <person name="Kuo R."/>
            <person name="Ohm R.A."/>
            <person name="Bhattacharya S.S."/>
            <person name="Shirouzu T."/>
            <person name="Yoshinaga Y."/>
            <person name="Martin F.M."/>
            <person name="Grigoriev I.V."/>
            <person name="Hibbett D.S."/>
        </authorList>
    </citation>
    <scope>NUCLEOTIDE SEQUENCE [LARGE SCALE GENOMIC DNA]</scope>
    <source>
        <strain evidence="1 2">HHB12029</strain>
    </source>
</reference>
<dbReference type="EMBL" id="KV425890">
    <property type="protein sequence ID" value="KZW02055.1"/>
    <property type="molecule type" value="Genomic_DNA"/>
</dbReference>
<keyword evidence="2" id="KW-1185">Reference proteome</keyword>
<evidence type="ECO:0000313" key="2">
    <source>
        <dbReference type="Proteomes" id="UP000077266"/>
    </source>
</evidence>
<dbReference type="Proteomes" id="UP000077266">
    <property type="component" value="Unassembled WGS sequence"/>
</dbReference>
<dbReference type="AlphaFoldDB" id="A0A165PEC8"/>
<name>A0A165PEC8_EXIGL</name>
<gene>
    <name evidence="1" type="ORF">EXIGLDRAFT_511589</name>
</gene>
<accession>A0A165PEC8</accession>
<protein>
    <submittedName>
        <fullName evidence="1">Uncharacterized protein</fullName>
    </submittedName>
</protein>
<proteinExistence type="predicted"/>
<dbReference type="InParanoid" id="A0A165PEC8"/>
<sequence length="170" mass="18435">MLNLLVDDSASLRHGCGGRCSRGRRCGPHATPAPSARSSSLLLLLGSGRWRGWRGRRSAFWSGRARACGGDGGARRLDGTATGRRLKRCARRRTEQRRRLLALESAARCGLLGELVEERESLRGVALDGGTRWSLSCRVAAGDVELVEQLEGVCGRVWFTGGHIGRVQRG</sequence>
<organism evidence="1 2">
    <name type="scientific">Exidia glandulosa HHB12029</name>
    <dbReference type="NCBI Taxonomy" id="1314781"/>
    <lineage>
        <taxon>Eukaryota</taxon>
        <taxon>Fungi</taxon>
        <taxon>Dikarya</taxon>
        <taxon>Basidiomycota</taxon>
        <taxon>Agaricomycotina</taxon>
        <taxon>Agaricomycetes</taxon>
        <taxon>Auriculariales</taxon>
        <taxon>Exidiaceae</taxon>
        <taxon>Exidia</taxon>
    </lineage>
</organism>
<evidence type="ECO:0000313" key="1">
    <source>
        <dbReference type="EMBL" id="KZW02055.1"/>
    </source>
</evidence>